<feature type="compositionally biased region" description="Polar residues" evidence="5">
    <location>
        <begin position="343"/>
        <end position="359"/>
    </location>
</feature>
<evidence type="ECO:0000256" key="1">
    <source>
        <dbReference type="ARBA" id="ARBA00004141"/>
    </source>
</evidence>
<protein>
    <submittedName>
        <fullName evidence="7">Uncharacterized protein</fullName>
    </submittedName>
</protein>
<dbReference type="GO" id="GO:0016020">
    <property type="term" value="C:membrane"/>
    <property type="evidence" value="ECO:0007669"/>
    <property type="project" value="UniProtKB-SubCell"/>
</dbReference>
<evidence type="ECO:0000256" key="2">
    <source>
        <dbReference type="ARBA" id="ARBA00022692"/>
    </source>
</evidence>
<dbReference type="AlphaFoldDB" id="A0A1E3K3F6"/>
<keyword evidence="3 6" id="KW-1133">Transmembrane helix</keyword>
<evidence type="ECO:0000313" key="7">
    <source>
        <dbReference type="EMBL" id="ODO07630.1"/>
    </source>
</evidence>
<feature type="transmembrane region" description="Helical" evidence="6">
    <location>
        <begin position="15"/>
        <end position="36"/>
    </location>
</feature>
<dbReference type="GeneID" id="30190424"/>
<comment type="subcellular location">
    <subcellularLocation>
        <location evidence="1">Membrane</location>
        <topology evidence="1">Multi-pass membrane protein</topology>
    </subcellularLocation>
</comment>
<organism evidence="7 8">
    <name type="scientific">Cryptococcus wingfieldii CBS 7118</name>
    <dbReference type="NCBI Taxonomy" id="1295528"/>
    <lineage>
        <taxon>Eukaryota</taxon>
        <taxon>Fungi</taxon>
        <taxon>Dikarya</taxon>
        <taxon>Basidiomycota</taxon>
        <taxon>Agaricomycotina</taxon>
        <taxon>Tremellomycetes</taxon>
        <taxon>Tremellales</taxon>
        <taxon>Cryptococcaceae</taxon>
        <taxon>Cryptococcus</taxon>
    </lineage>
</organism>
<feature type="transmembrane region" description="Helical" evidence="6">
    <location>
        <begin position="181"/>
        <end position="202"/>
    </location>
</feature>
<feature type="compositionally biased region" description="Low complexity" evidence="5">
    <location>
        <begin position="402"/>
        <end position="411"/>
    </location>
</feature>
<feature type="compositionally biased region" description="Basic and acidic residues" evidence="5">
    <location>
        <begin position="519"/>
        <end position="528"/>
    </location>
</feature>
<dbReference type="SMART" id="SM01417">
    <property type="entry name" value="Solute_trans_a"/>
    <property type="match status" value="1"/>
</dbReference>
<sequence length="528" mass="58521">MHATRYKHPPAQRQVMRVLLMPAVYSIVSFFSYRYYTEYEYYILAETAYEAVTLSAFLMLLMELVSMGTVDMHIGSVLAEKDKNKFPFPFGFWRFRASKPYFWHALSFSVMQYVVLRPLISIMGIICQYYRVLCPEAYSIHYAGVYLDTVDFVSISVALYGLIVFYVLCKDELKGKKPLNKFIAIKLIVFFTFYQSFLFSILQSHGVIKATAMWTATNVSDGLAALLCPPPPLSPLSLPPYHCCKEYKLIKNFPPTNSTDPSKNPHHQRETRSNFKTYLQAIWDTVNLSDFGVEVYRACRFFVNYARGKPGTHSENTMLQRTFMPDSIPYQSQEIGMINKHFSSNSSTVDASGNASGDASPNAGGGVGGGWGQSYAQEGGKGKGAAPMAQTQPSSYAYADDQGQATQGQGYHHQSPFTQHQHQDSQGHAMHPSSSYEADSPGPGEYRRVEMDRGDPFVTATATDAVFPEARPTGTAGTAGTAGTGQEEEGGRGQTLQGGWSGETQVEARDLGSGSAHWPEARPLGKWE</sequence>
<dbReference type="Pfam" id="PF03619">
    <property type="entry name" value="Solute_trans_a"/>
    <property type="match status" value="1"/>
</dbReference>
<evidence type="ECO:0000256" key="4">
    <source>
        <dbReference type="ARBA" id="ARBA00023136"/>
    </source>
</evidence>
<feature type="region of interest" description="Disordered" evidence="5">
    <location>
        <begin position="402"/>
        <end position="449"/>
    </location>
</feature>
<comment type="caution">
    <text evidence="7">The sequence shown here is derived from an EMBL/GenBank/DDBJ whole genome shotgun (WGS) entry which is preliminary data.</text>
</comment>
<proteinExistence type="predicted"/>
<dbReference type="Proteomes" id="UP000094819">
    <property type="component" value="Unassembled WGS sequence"/>
</dbReference>
<evidence type="ECO:0000313" key="8">
    <source>
        <dbReference type="Proteomes" id="UP000094819"/>
    </source>
</evidence>
<name>A0A1E3K3F6_9TREE</name>
<reference evidence="7 8" key="1">
    <citation type="submission" date="2016-06" db="EMBL/GenBank/DDBJ databases">
        <title>Evolution of pathogenesis and genome organization in the Tremellales.</title>
        <authorList>
            <person name="Cuomo C."/>
            <person name="Litvintseva A."/>
            <person name="Heitman J."/>
            <person name="Chen Y."/>
            <person name="Sun S."/>
            <person name="Springer D."/>
            <person name="Dromer F."/>
            <person name="Young S."/>
            <person name="Zeng Q."/>
            <person name="Chapman S."/>
            <person name="Gujja S."/>
            <person name="Saif S."/>
            <person name="Birren B."/>
        </authorList>
    </citation>
    <scope>NUCLEOTIDE SEQUENCE [LARGE SCALE GENOMIC DNA]</scope>
    <source>
        <strain evidence="7 8">CBS 7118</strain>
    </source>
</reference>
<dbReference type="EMBL" id="AWGH01000002">
    <property type="protein sequence ID" value="ODO07630.1"/>
    <property type="molecule type" value="Genomic_DNA"/>
</dbReference>
<feature type="compositionally biased region" description="Low complexity" evidence="5">
    <location>
        <begin position="473"/>
        <end position="485"/>
    </location>
</feature>
<evidence type="ECO:0000256" key="6">
    <source>
        <dbReference type="SAM" id="Phobius"/>
    </source>
</evidence>
<feature type="compositionally biased region" description="Gly residues" evidence="5">
    <location>
        <begin position="363"/>
        <end position="372"/>
    </location>
</feature>
<evidence type="ECO:0000256" key="3">
    <source>
        <dbReference type="ARBA" id="ARBA00022989"/>
    </source>
</evidence>
<feature type="region of interest" description="Disordered" evidence="5">
    <location>
        <begin position="468"/>
        <end position="528"/>
    </location>
</feature>
<feature type="transmembrane region" description="Helical" evidence="6">
    <location>
        <begin position="101"/>
        <end position="132"/>
    </location>
</feature>
<feature type="compositionally biased region" description="Polar residues" evidence="5">
    <location>
        <begin position="415"/>
        <end position="437"/>
    </location>
</feature>
<dbReference type="PANTHER" id="PTHR23423">
    <property type="entry name" value="ORGANIC SOLUTE TRANSPORTER-RELATED"/>
    <property type="match status" value="1"/>
</dbReference>
<keyword evidence="4 6" id="KW-0472">Membrane</keyword>
<dbReference type="RefSeq" id="XP_019035107.1">
    <property type="nucleotide sequence ID" value="XM_019173381.1"/>
</dbReference>
<feature type="transmembrane region" description="Helical" evidence="6">
    <location>
        <begin position="152"/>
        <end position="169"/>
    </location>
</feature>
<keyword evidence="8" id="KW-1185">Reference proteome</keyword>
<keyword evidence="2 6" id="KW-0812">Transmembrane</keyword>
<accession>A0A1E3K3F6</accession>
<evidence type="ECO:0000256" key="5">
    <source>
        <dbReference type="SAM" id="MobiDB-lite"/>
    </source>
</evidence>
<feature type="region of interest" description="Disordered" evidence="5">
    <location>
        <begin position="343"/>
        <end position="390"/>
    </location>
</feature>
<dbReference type="OrthoDB" id="5348404at2759"/>
<dbReference type="InterPro" id="IPR005178">
    <property type="entry name" value="Ostalpha/TMEM184C"/>
</dbReference>
<gene>
    <name evidence="7" type="ORF">L198_01211</name>
</gene>